<dbReference type="InterPro" id="IPR016142">
    <property type="entry name" value="Citrate_synth-like_lrg_a-sub"/>
</dbReference>
<dbReference type="Gene3D" id="1.10.580.10">
    <property type="entry name" value="Citrate Synthase, domain 1"/>
    <property type="match status" value="2"/>
</dbReference>
<accession>A0A7W9EL20</accession>
<protein>
    <submittedName>
        <fullName evidence="3">Citrate synthase</fullName>
        <ecNumber evidence="3">2.3.3.1</ecNumber>
    </submittedName>
</protein>
<dbReference type="EC" id="2.3.3.1" evidence="3"/>
<sequence length="306" mass="33321">MRSAISTVTDGRLLYRGYDASDLSPTATLEDVVALLWQAEPNERDLEIMDNREAVDGHPLERLFKVFGIRAANDLPSMGRSPSILKREAWDILQLFHDTVLGAQTVRGLLHEHIAQTWDRPDAADTIRRALVLLADHELNASAFAARVTASTGAPLSAAVLSGLSALIGPLHGRAATATAAIVERARLVGAEEAIRLNLLHGTPLQSFGHLLYRETGDIRASLLLADLELPSQYLELQHHAAEILGEKPNVDFALSAIAEIYDLPPNAPLYLFALARIVGWLAHALEQAESGSLIRPRAEFIPPIE</sequence>
<dbReference type="GO" id="GO:0005829">
    <property type="term" value="C:cytosol"/>
    <property type="evidence" value="ECO:0007669"/>
    <property type="project" value="TreeGrafter"/>
</dbReference>
<gene>
    <name evidence="3" type="ORF">FHS76_001739</name>
</gene>
<dbReference type="PRINTS" id="PR00143">
    <property type="entry name" value="CITRTSNTHASE"/>
</dbReference>
<dbReference type="Pfam" id="PF00285">
    <property type="entry name" value="Citrate_synt"/>
    <property type="match status" value="1"/>
</dbReference>
<dbReference type="GO" id="GO:0036440">
    <property type="term" value="F:citrate synthase activity"/>
    <property type="evidence" value="ECO:0007669"/>
    <property type="project" value="UniProtKB-EC"/>
</dbReference>
<dbReference type="EMBL" id="JACIJG010000005">
    <property type="protein sequence ID" value="MBB5701877.1"/>
    <property type="molecule type" value="Genomic_DNA"/>
</dbReference>
<evidence type="ECO:0000256" key="1">
    <source>
        <dbReference type="ARBA" id="ARBA00010566"/>
    </source>
</evidence>
<dbReference type="PANTHER" id="PTHR11739">
    <property type="entry name" value="CITRATE SYNTHASE"/>
    <property type="match status" value="1"/>
</dbReference>
<reference evidence="3 4" key="1">
    <citation type="submission" date="2020-08" db="EMBL/GenBank/DDBJ databases">
        <title>Genomic Encyclopedia of Type Strains, Phase IV (KMG-IV): sequencing the most valuable type-strain genomes for metagenomic binning, comparative biology and taxonomic classification.</title>
        <authorList>
            <person name="Goeker M."/>
        </authorList>
    </citation>
    <scope>NUCLEOTIDE SEQUENCE [LARGE SCALE GENOMIC DNA]</scope>
    <source>
        <strain evidence="3 4">DSM 26944</strain>
    </source>
</reference>
<dbReference type="Proteomes" id="UP000555546">
    <property type="component" value="Unassembled WGS sequence"/>
</dbReference>
<keyword evidence="3" id="KW-0012">Acyltransferase</keyword>
<comment type="similarity">
    <text evidence="1">Belongs to the citrate synthase family.</text>
</comment>
<dbReference type="PANTHER" id="PTHR11739:SF4">
    <property type="entry name" value="CITRATE SYNTHASE, PEROXISOMAL"/>
    <property type="match status" value="1"/>
</dbReference>
<dbReference type="InterPro" id="IPR036969">
    <property type="entry name" value="Citrate_synthase_sf"/>
</dbReference>
<dbReference type="GO" id="GO:0005975">
    <property type="term" value="P:carbohydrate metabolic process"/>
    <property type="evidence" value="ECO:0007669"/>
    <property type="project" value="TreeGrafter"/>
</dbReference>
<dbReference type="CDD" id="cd06102">
    <property type="entry name" value="citrate_synt_like_2"/>
    <property type="match status" value="1"/>
</dbReference>
<keyword evidence="2 3" id="KW-0808">Transferase</keyword>
<dbReference type="InterPro" id="IPR002020">
    <property type="entry name" value="Citrate_synthase"/>
</dbReference>
<dbReference type="SUPFAM" id="SSF48256">
    <property type="entry name" value="Citrate synthase"/>
    <property type="match status" value="1"/>
</dbReference>
<organism evidence="3 4">
    <name type="scientific">Brucella daejeonensis</name>
    <dbReference type="NCBI Taxonomy" id="659015"/>
    <lineage>
        <taxon>Bacteria</taxon>
        <taxon>Pseudomonadati</taxon>
        <taxon>Pseudomonadota</taxon>
        <taxon>Alphaproteobacteria</taxon>
        <taxon>Hyphomicrobiales</taxon>
        <taxon>Brucellaceae</taxon>
        <taxon>Brucella/Ochrobactrum group</taxon>
        <taxon>Brucella</taxon>
    </lineage>
</organism>
<dbReference type="AlphaFoldDB" id="A0A7W9EL20"/>
<proteinExistence type="inferred from homology"/>
<evidence type="ECO:0000256" key="2">
    <source>
        <dbReference type="ARBA" id="ARBA00022679"/>
    </source>
</evidence>
<comment type="caution">
    <text evidence="3">The sequence shown here is derived from an EMBL/GenBank/DDBJ whole genome shotgun (WGS) entry which is preliminary data.</text>
</comment>
<evidence type="ECO:0000313" key="3">
    <source>
        <dbReference type="EMBL" id="MBB5701877.1"/>
    </source>
</evidence>
<keyword evidence="4" id="KW-1185">Reference proteome</keyword>
<evidence type="ECO:0000313" key="4">
    <source>
        <dbReference type="Proteomes" id="UP000555546"/>
    </source>
</evidence>
<name>A0A7W9EL20_9HYPH</name>
<dbReference type="GO" id="GO:0006099">
    <property type="term" value="P:tricarboxylic acid cycle"/>
    <property type="evidence" value="ECO:0007669"/>
    <property type="project" value="TreeGrafter"/>
</dbReference>